<feature type="domain" description="DUF7134" evidence="12">
    <location>
        <begin position="17"/>
        <end position="152"/>
    </location>
</feature>
<evidence type="ECO:0000259" key="12">
    <source>
        <dbReference type="Pfam" id="PF23539"/>
    </source>
</evidence>
<feature type="transmembrane region" description="Helical" evidence="9">
    <location>
        <begin position="32"/>
        <end position="51"/>
    </location>
</feature>
<protein>
    <recommendedName>
        <fullName evidence="2">histidine kinase</fullName>
        <ecNumber evidence="2">2.7.13.3</ecNumber>
    </recommendedName>
</protein>
<evidence type="ECO:0000256" key="6">
    <source>
        <dbReference type="ARBA" id="ARBA00022777"/>
    </source>
</evidence>
<evidence type="ECO:0000313" key="13">
    <source>
        <dbReference type="EMBL" id="GAA3672050.1"/>
    </source>
</evidence>
<dbReference type="InterPro" id="IPR036890">
    <property type="entry name" value="HATPase_C_sf"/>
</dbReference>
<feature type="transmembrane region" description="Helical" evidence="9">
    <location>
        <begin position="103"/>
        <end position="123"/>
    </location>
</feature>
<feature type="domain" description="Signal transduction histidine kinase subgroup 3 dimerisation and phosphoacceptor" evidence="11">
    <location>
        <begin position="183"/>
        <end position="246"/>
    </location>
</feature>
<gene>
    <name evidence="13" type="ORF">GCM10022224_040280</name>
</gene>
<dbReference type="Gene3D" id="3.30.565.10">
    <property type="entry name" value="Histidine kinase-like ATPase, C-terminal domain"/>
    <property type="match status" value="1"/>
</dbReference>
<keyword evidence="8" id="KW-0902">Two-component regulatory system</keyword>
<evidence type="ECO:0000259" key="10">
    <source>
        <dbReference type="Pfam" id="PF02518"/>
    </source>
</evidence>
<evidence type="ECO:0000313" key="14">
    <source>
        <dbReference type="Proteomes" id="UP001500902"/>
    </source>
</evidence>
<evidence type="ECO:0000256" key="3">
    <source>
        <dbReference type="ARBA" id="ARBA00022553"/>
    </source>
</evidence>
<keyword evidence="9" id="KW-1133">Transmembrane helix</keyword>
<dbReference type="SUPFAM" id="SSF55874">
    <property type="entry name" value="ATPase domain of HSP90 chaperone/DNA topoisomerase II/histidine kinase"/>
    <property type="match status" value="1"/>
</dbReference>
<reference evidence="14" key="1">
    <citation type="journal article" date="2019" name="Int. J. Syst. Evol. Microbiol.">
        <title>The Global Catalogue of Microorganisms (GCM) 10K type strain sequencing project: providing services to taxonomists for standard genome sequencing and annotation.</title>
        <authorList>
            <consortium name="The Broad Institute Genomics Platform"/>
            <consortium name="The Broad Institute Genome Sequencing Center for Infectious Disease"/>
            <person name="Wu L."/>
            <person name="Ma J."/>
        </authorList>
    </citation>
    <scope>NUCLEOTIDE SEQUENCE [LARGE SCALE GENOMIC DNA]</scope>
    <source>
        <strain evidence="14">JCM 16904</strain>
    </source>
</reference>
<dbReference type="Pfam" id="PF07730">
    <property type="entry name" value="HisKA_3"/>
    <property type="match status" value="1"/>
</dbReference>
<evidence type="ECO:0000256" key="8">
    <source>
        <dbReference type="ARBA" id="ARBA00023012"/>
    </source>
</evidence>
<organism evidence="13 14">
    <name type="scientific">Nonomuraea antimicrobica</name>
    <dbReference type="NCBI Taxonomy" id="561173"/>
    <lineage>
        <taxon>Bacteria</taxon>
        <taxon>Bacillati</taxon>
        <taxon>Actinomycetota</taxon>
        <taxon>Actinomycetes</taxon>
        <taxon>Streptosporangiales</taxon>
        <taxon>Streptosporangiaceae</taxon>
        <taxon>Nonomuraea</taxon>
    </lineage>
</organism>
<dbReference type="Pfam" id="PF23539">
    <property type="entry name" value="DUF7134"/>
    <property type="match status" value="1"/>
</dbReference>
<feature type="transmembrane region" description="Helical" evidence="9">
    <location>
        <begin position="58"/>
        <end position="74"/>
    </location>
</feature>
<feature type="domain" description="Histidine kinase/HSP90-like ATPase" evidence="10">
    <location>
        <begin position="295"/>
        <end position="381"/>
    </location>
</feature>
<dbReference type="GO" id="GO:0016301">
    <property type="term" value="F:kinase activity"/>
    <property type="evidence" value="ECO:0007669"/>
    <property type="project" value="UniProtKB-KW"/>
</dbReference>
<dbReference type="Gene3D" id="1.20.5.1930">
    <property type="match status" value="1"/>
</dbReference>
<evidence type="ECO:0000256" key="2">
    <source>
        <dbReference type="ARBA" id="ARBA00012438"/>
    </source>
</evidence>
<evidence type="ECO:0000256" key="7">
    <source>
        <dbReference type="ARBA" id="ARBA00022840"/>
    </source>
</evidence>
<dbReference type="InterPro" id="IPR003594">
    <property type="entry name" value="HATPase_dom"/>
</dbReference>
<dbReference type="InterPro" id="IPR050482">
    <property type="entry name" value="Sensor_HK_TwoCompSys"/>
</dbReference>
<comment type="catalytic activity">
    <reaction evidence="1">
        <text>ATP + protein L-histidine = ADP + protein N-phospho-L-histidine.</text>
        <dbReference type="EC" id="2.7.13.3"/>
    </reaction>
</comment>
<feature type="transmembrane region" description="Helical" evidence="9">
    <location>
        <begin position="129"/>
        <end position="147"/>
    </location>
</feature>
<evidence type="ECO:0000256" key="5">
    <source>
        <dbReference type="ARBA" id="ARBA00022741"/>
    </source>
</evidence>
<proteinExistence type="predicted"/>
<dbReference type="InterPro" id="IPR011712">
    <property type="entry name" value="Sig_transdc_His_kin_sub3_dim/P"/>
</dbReference>
<keyword evidence="4" id="KW-0808">Transferase</keyword>
<evidence type="ECO:0000256" key="1">
    <source>
        <dbReference type="ARBA" id="ARBA00000085"/>
    </source>
</evidence>
<dbReference type="InterPro" id="IPR055558">
    <property type="entry name" value="DUF7134"/>
</dbReference>
<accession>A0ABP7C0W2</accession>
<keyword evidence="5" id="KW-0547">Nucleotide-binding</keyword>
<evidence type="ECO:0000259" key="11">
    <source>
        <dbReference type="Pfam" id="PF07730"/>
    </source>
</evidence>
<dbReference type="EC" id="2.7.13.3" evidence="2"/>
<feature type="transmembrane region" description="Helical" evidence="9">
    <location>
        <begin position="7"/>
        <end position="26"/>
    </location>
</feature>
<dbReference type="EMBL" id="BAAAZP010000077">
    <property type="protein sequence ID" value="GAA3672050.1"/>
    <property type="molecule type" value="Genomic_DNA"/>
</dbReference>
<dbReference type="PANTHER" id="PTHR24421:SF10">
    <property type="entry name" value="NITRATE_NITRITE SENSOR PROTEIN NARQ"/>
    <property type="match status" value="1"/>
</dbReference>
<name>A0ABP7C0W2_9ACTN</name>
<keyword evidence="9" id="KW-0812">Transmembrane</keyword>
<evidence type="ECO:0000256" key="4">
    <source>
        <dbReference type="ARBA" id="ARBA00022679"/>
    </source>
</evidence>
<evidence type="ECO:0000256" key="9">
    <source>
        <dbReference type="SAM" id="Phobius"/>
    </source>
</evidence>
<keyword evidence="9" id="KW-0472">Membrane</keyword>
<keyword evidence="7" id="KW-0067">ATP-binding</keyword>
<dbReference type="CDD" id="cd16917">
    <property type="entry name" value="HATPase_UhpB-NarQ-NarX-like"/>
    <property type="match status" value="1"/>
</dbReference>
<keyword evidence="6 13" id="KW-0418">Kinase</keyword>
<sequence>MRYPRRANDVLLTVGATACHLLVWMANHEPRLSATPLTVLVLVAPTVPLLWRRTHPQLVFVAVFVACVAWSVLVRPYTDVQIAPLFLAVALYSLARHAPTARAVAGLIGVCALIVVDVVASSWPGGLSAAVGTLVVLLTFPICIWLLGHGRRRIGIDVQRLRELTGQLRAERELSARRAVVAERAHIARDLHDVVAHHLSAIAVVAHANAEVAADDNPVRKGLTTIAATADTALADMRRLLGLLAASDEPGEPSPEASLGDLRQLTEAARGAGCTLDVSMDDDLDLLSRSLHLTAYRIVQEGLTNVIKHAAPTDVTLRVRRQGPELRISLTNGPSRAVRHRIGGAGMGLTGLRERVKLLDGTLRAGPADDGGWRLLATLPLGLEAG</sequence>
<keyword evidence="3" id="KW-0597">Phosphoprotein</keyword>
<comment type="caution">
    <text evidence="13">The sequence shown here is derived from an EMBL/GenBank/DDBJ whole genome shotgun (WGS) entry which is preliminary data.</text>
</comment>
<dbReference type="RefSeq" id="WP_344879821.1">
    <property type="nucleotide sequence ID" value="NZ_BAAAZP010000077.1"/>
</dbReference>
<dbReference type="Pfam" id="PF02518">
    <property type="entry name" value="HATPase_c"/>
    <property type="match status" value="1"/>
</dbReference>
<dbReference type="Proteomes" id="UP001500902">
    <property type="component" value="Unassembled WGS sequence"/>
</dbReference>
<dbReference type="PANTHER" id="PTHR24421">
    <property type="entry name" value="NITRATE/NITRITE SENSOR PROTEIN NARX-RELATED"/>
    <property type="match status" value="1"/>
</dbReference>
<keyword evidence="14" id="KW-1185">Reference proteome</keyword>